<dbReference type="EMBL" id="CAJNOH010001177">
    <property type="protein sequence ID" value="CAF1185799.1"/>
    <property type="molecule type" value="Genomic_DNA"/>
</dbReference>
<proteinExistence type="predicted"/>
<dbReference type="EMBL" id="CAJNOL010002004">
    <property type="protein sequence ID" value="CAF1448768.1"/>
    <property type="molecule type" value="Genomic_DNA"/>
</dbReference>
<sequence length="186" mass="21747">MDCVGEQRDYLHKNLTENSVSHSFLSCIKDWEKTSIRKIQEVAEKPKSDLALYMNETKSQIKQSLNNIKNELELSRKLDNYTGIEWTEWMEQLEELRQMFEKSSTIDIVEDNPSQPFIRVIRRKNFETKKKSKTAITSALLKTDYNIGDTSYTIRELLTRLNTMTKSNKKPVNQQFAAPGVHKQLL</sequence>
<comment type="caution">
    <text evidence="1">The sequence shown here is derived from an EMBL/GenBank/DDBJ whole genome shotgun (WGS) entry which is preliminary data.</text>
</comment>
<evidence type="ECO:0000313" key="2">
    <source>
        <dbReference type="EMBL" id="CAF1448768.1"/>
    </source>
</evidence>
<evidence type="ECO:0000313" key="4">
    <source>
        <dbReference type="Proteomes" id="UP000663870"/>
    </source>
</evidence>
<dbReference type="Proteomes" id="UP000663870">
    <property type="component" value="Unassembled WGS sequence"/>
</dbReference>
<gene>
    <name evidence="2" type="ORF">JXQ802_LOCUS37460</name>
    <name evidence="1" type="ORF">PYM288_LOCUS24062</name>
</gene>
<organism evidence="1 3">
    <name type="scientific">Rotaria sordida</name>
    <dbReference type="NCBI Taxonomy" id="392033"/>
    <lineage>
        <taxon>Eukaryota</taxon>
        <taxon>Metazoa</taxon>
        <taxon>Spiralia</taxon>
        <taxon>Gnathifera</taxon>
        <taxon>Rotifera</taxon>
        <taxon>Eurotatoria</taxon>
        <taxon>Bdelloidea</taxon>
        <taxon>Philodinida</taxon>
        <taxon>Philodinidae</taxon>
        <taxon>Rotaria</taxon>
    </lineage>
</organism>
<dbReference type="AlphaFoldDB" id="A0A814VAZ3"/>
<evidence type="ECO:0000313" key="3">
    <source>
        <dbReference type="Proteomes" id="UP000663854"/>
    </source>
</evidence>
<reference evidence="1" key="1">
    <citation type="submission" date="2021-02" db="EMBL/GenBank/DDBJ databases">
        <authorList>
            <person name="Nowell W R."/>
        </authorList>
    </citation>
    <scope>NUCLEOTIDE SEQUENCE</scope>
</reference>
<accession>A0A814VAZ3</accession>
<name>A0A814VAZ3_9BILA</name>
<keyword evidence="4" id="KW-1185">Reference proteome</keyword>
<protein>
    <submittedName>
        <fullName evidence="1">Uncharacterized protein</fullName>
    </submittedName>
</protein>
<dbReference type="Proteomes" id="UP000663854">
    <property type="component" value="Unassembled WGS sequence"/>
</dbReference>
<evidence type="ECO:0000313" key="1">
    <source>
        <dbReference type="EMBL" id="CAF1185799.1"/>
    </source>
</evidence>